<gene>
    <name evidence="2" type="ORF">PBS003_LOCUS5484</name>
</gene>
<comment type="similarity">
    <text evidence="1">Belongs to the FAM136 family.</text>
</comment>
<dbReference type="GO" id="GO:0005737">
    <property type="term" value="C:cytoplasm"/>
    <property type="evidence" value="ECO:0007669"/>
    <property type="project" value="TreeGrafter"/>
</dbReference>
<reference evidence="2" key="1">
    <citation type="submission" date="2021-11" db="EMBL/GenBank/DDBJ databases">
        <authorList>
            <person name="Islam A."/>
            <person name="Islam S."/>
            <person name="Flora M.S."/>
            <person name="Rahman M."/>
            <person name="Ziaur R.M."/>
            <person name="Epstein J.H."/>
            <person name="Hassan M."/>
            <person name="Klassen M."/>
            <person name="Woodard K."/>
            <person name="Webb A."/>
            <person name="Webby R.J."/>
            <person name="El Zowalaty M.E."/>
        </authorList>
    </citation>
    <scope>NUCLEOTIDE SEQUENCE</scope>
    <source>
        <strain evidence="2">Pbs3</strain>
    </source>
</reference>
<organism evidence="2 3">
    <name type="scientific">Peronospora belbahrii</name>
    <dbReference type="NCBI Taxonomy" id="622444"/>
    <lineage>
        <taxon>Eukaryota</taxon>
        <taxon>Sar</taxon>
        <taxon>Stramenopiles</taxon>
        <taxon>Oomycota</taxon>
        <taxon>Peronosporomycetes</taxon>
        <taxon>Peronosporales</taxon>
        <taxon>Peronosporaceae</taxon>
        <taxon>Peronospora</taxon>
    </lineage>
</organism>
<proteinExistence type="inferred from homology"/>
<dbReference type="PANTHER" id="PTHR21096">
    <property type="entry name" value="PROTEIN FAM136A"/>
    <property type="match status" value="1"/>
</dbReference>
<evidence type="ECO:0008006" key="4">
    <source>
        <dbReference type="Google" id="ProtNLM"/>
    </source>
</evidence>
<evidence type="ECO:0000313" key="2">
    <source>
        <dbReference type="EMBL" id="CAH0478804.1"/>
    </source>
</evidence>
<dbReference type="EMBL" id="CAKKTJ010000276">
    <property type="protein sequence ID" value="CAH0478804.1"/>
    <property type="molecule type" value="Genomic_DNA"/>
</dbReference>
<name>A0AAU9KYG5_9STRA</name>
<dbReference type="PANTHER" id="PTHR21096:SF0">
    <property type="entry name" value="PROTEIN FAM136A"/>
    <property type="match status" value="1"/>
</dbReference>
<comment type="caution">
    <text evidence="2">The sequence shown here is derived from an EMBL/GenBank/DDBJ whole genome shotgun (WGS) entry which is preliminary data.</text>
</comment>
<protein>
    <recommendedName>
        <fullName evidence="4">Protein FAM136A</fullName>
    </recommendedName>
</protein>
<dbReference type="InterPro" id="IPR008560">
    <property type="entry name" value="DUF842_euk"/>
</dbReference>
<dbReference type="Pfam" id="PF05811">
    <property type="entry name" value="DUF842"/>
    <property type="match status" value="1"/>
</dbReference>
<dbReference type="AlphaFoldDB" id="A0AAU9KYG5"/>
<sequence>MASDKLQEAVTSMLDRLDRKILRDMQSDSYLCAAKVFENKNWSSEQLDAAVERCQLPTKQVNQFMQQEMQSLQNRVQRCAQDCQDKARDLLPASGGPSDSQIAHIQKDMEKCISRCMDTHVSLLPNISLRIEQAVDQVKKQQQP</sequence>
<accession>A0AAU9KYG5</accession>
<dbReference type="Proteomes" id="UP001160483">
    <property type="component" value="Unassembled WGS sequence"/>
</dbReference>
<evidence type="ECO:0000313" key="3">
    <source>
        <dbReference type="Proteomes" id="UP001160483"/>
    </source>
</evidence>
<evidence type="ECO:0000256" key="1">
    <source>
        <dbReference type="ARBA" id="ARBA00009952"/>
    </source>
</evidence>